<dbReference type="EMBL" id="SMYL01000004">
    <property type="protein sequence ID" value="TDK65995.1"/>
    <property type="molecule type" value="Genomic_DNA"/>
</dbReference>
<gene>
    <name evidence="2" type="ORF">E2I14_10405</name>
</gene>
<evidence type="ECO:0000313" key="3">
    <source>
        <dbReference type="Proteomes" id="UP000294829"/>
    </source>
</evidence>
<dbReference type="Pfam" id="PF13272">
    <property type="entry name" value="Holin_2-3"/>
    <property type="match status" value="1"/>
</dbReference>
<proteinExistence type="predicted"/>
<keyword evidence="1" id="KW-1133">Transmembrane helix</keyword>
<protein>
    <recommendedName>
        <fullName evidence="4">Holin</fullName>
    </recommendedName>
</protein>
<organism evidence="2 3">
    <name type="scientific">Sapientia aquatica</name>
    <dbReference type="NCBI Taxonomy" id="1549640"/>
    <lineage>
        <taxon>Bacteria</taxon>
        <taxon>Pseudomonadati</taxon>
        <taxon>Pseudomonadota</taxon>
        <taxon>Betaproteobacteria</taxon>
        <taxon>Burkholderiales</taxon>
        <taxon>Oxalobacteraceae</taxon>
        <taxon>Sapientia</taxon>
    </lineage>
</organism>
<keyword evidence="3" id="KW-1185">Reference proteome</keyword>
<reference evidence="2 3" key="1">
    <citation type="submission" date="2019-03" db="EMBL/GenBank/DDBJ databases">
        <title>Sapientia aquatica gen. nov., sp. nov., isolated from a crater lake.</title>
        <authorList>
            <person name="Felfoldi T."/>
            <person name="Szabo A."/>
            <person name="Toth E."/>
            <person name="Schumann P."/>
            <person name="Keki Z."/>
            <person name="Marialigeti K."/>
            <person name="Mathe I."/>
        </authorList>
    </citation>
    <scope>NUCLEOTIDE SEQUENCE [LARGE SCALE GENOMIC DNA]</scope>
    <source>
        <strain evidence="2 3">SA-152</strain>
    </source>
</reference>
<accession>A0A4R5W1J1</accession>
<evidence type="ECO:0008006" key="4">
    <source>
        <dbReference type="Google" id="ProtNLM"/>
    </source>
</evidence>
<keyword evidence="1" id="KW-0812">Transmembrane</keyword>
<dbReference type="OrthoDB" id="8688566at2"/>
<feature type="transmembrane region" description="Helical" evidence="1">
    <location>
        <begin position="99"/>
        <end position="121"/>
    </location>
</feature>
<keyword evidence="1" id="KW-0472">Membrane</keyword>
<dbReference type="InterPro" id="IPR025140">
    <property type="entry name" value="Holin_2-3"/>
</dbReference>
<dbReference type="AlphaFoldDB" id="A0A4R5W1J1"/>
<sequence length="123" mass="13591">MFSYTTPTIPLYRRAPRATSWLLVASVLLTAVALLSPVQIPVALYKLSLISLAAAVGYWVDRSIFPYSRPDGYLQEDWRYGTDEPAYQVDFAVVDGYRYVFAAAMLRRAIVVAAVVIGVALGL</sequence>
<evidence type="ECO:0000313" key="2">
    <source>
        <dbReference type="EMBL" id="TDK65995.1"/>
    </source>
</evidence>
<evidence type="ECO:0000256" key="1">
    <source>
        <dbReference type="SAM" id="Phobius"/>
    </source>
</evidence>
<dbReference type="RefSeq" id="WP_133328147.1">
    <property type="nucleotide sequence ID" value="NZ_SMYL01000004.1"/>
</dbReference>
<feature type="transmembrane region" description="Helical" evidence="1">
    <location>
        <begin position="20"/>
        <end position="36"/>
    </location>
</feature>
<name>A0A4R5W1J1_9BURK</name>
<dbReference type="Proteomes" id="UP000294829">
    <property type="component" value="Unassembled WGS sequence"/>
</dbReference>
<comment type="caution">
    <text evidence="2">The sequence shown here is derived from an EMBL/GenBank/DDBJ whole genome shotgun (WGS) entry which is preliminary data.</text>
</comment>